<feature type="region of interest" description="Disordered" evidence="1">
    <location>
        <begin position="42"/>
        <end position="61"/>
    </location>
</feature>
<feature type="domain" description="UspA" evidence="2">
    <location>
        <begin position="5"/>
        <end position="30"/>
    </location>
</feature>
<sequence length="61" mass="6452">MELPLVVGVDGSDSSLVAVDWAVDEAARRGWDGRCGWCTPPGGNAMKESHRQEASSVHLSA</sequence>
<proteinExistence type="predicted"/>
<evidence type="ECO:0000256" key="1">
    <source>
        <dbReference type="SAM" id="MobiDB-lite"/>
    </source>
</evidence>
<reference evidence="3" key="1">
    <citation type="journal article" date="2014" name="Int. J. Syst. Evol. Microbiol.">
        <title>Complete genome sequence of Corynebacterium casei LMG S-19264T (=DSM 44701T), isolated from a smear-ripened cheese.</title>
        <authorList>
            <consortium name="US DOE Joint Genome Institute (JGI-PGF)"/>
            <person name="Walter F."/>
            <person name="Albersmeier A."/>
            <person name="Kalinowski J."/>
            <person name="Ruckert C."/>
        </authorList>
    </citation>
    <scope>NUCLEOTIDE SEQUENCE</scope>
    <source>
        <strain evidence="3">JCM 4815</strain>
    </source>
</reference>
<comment type="caution">
    <text evidence="3">The sequence shown here is derived from an EMBL/GenBank/DDBJ whole genome shotgun (WGS) entry which is preliminary data.</text>
</comment>
<evidence type="ECO:0000259" key="2">
    <source>
        <dbReference type="Pfam" id="PF00582"/>
    </source>
</evidence>
<dbReference type="Proteomes" id="UP000622166">
    <property type="component" value="Unassembled WGS sequence"/>
</dbReference>
<dbReference type="InterPro" id="IPR006016">
    <property type="entry name" value="UspA"/>
</dbReference>
<gene>
    <name evidence="3" type="ORF">GCM10010365_45320</name>
</gene>
<name>A0A918PRI6_9ACTN</name>
<reference evidence="3" key="2">
    <citation type="submission" date="2020-09" db="EMBL/GenBank/DDBJ databases">
        <authorList>
            <person name="Sun Q."/>
            <person name="Ohkuma M."/>
        </authorList>
    </citation>
    <scope>NUCLEOTIDE SEQUENCE</scope>
    <source>
        <strain evidence="3">JCM 4815</strain>
    </source>
</reference>
<dbReference type="AlphaFoldDB" id="A0A918PRI6"/>
<dbReference type="InterPro" id="IPR014729">
    <property type="entry name" value="Rossmann-like_a/b/a_fold"/>
</dbReference>
<protein>
    <recommendedName>
        <fullName evidence="2">UspA domain-containing protein</fullName>
    </recommendedName>
</protein>
<dbReference type="Pfam" id="PF00582">
    <property type="entry name" value="Usp"/>
    <property type="match status" value="1"/>
</dbReference>
<dbReference type="Gene3D" id="3.40.50.620">
    <property type="entry name" value="HUPs"/>
    <property type="match status" value="1"/>
</dbReference>
<organism evidence="3 4">
    <name type="scientific">Streptomyces poonensis</name>
    <dbReference type="NCBI Taxonomy" id="68255"/>
    <lineage>
        <taxon>Bacteria</taxon>
        <taxon>Bacillati</taxon>
        <taxon>Actinomycetota</taxon>
        <taxon>Actinomycetes</taxon>
        <taxon>Kitasatosporales</taxon>
        <taxon>Streptomycetaceae</taxon>
        <taxon>Streptomyces</taxon>
    </lineage>
</organism>
<dbReference type="EMBL" id="BMVW01000009">
    <property type="protein sequence ID" value="GGZ19981.1"/>
    <property type="molecule type" value="Genomic_DNA"/>
</dbReference>
<accession>A0A918PRI6</accession>
<dbReference type="SUPFAM" id="SSF52402">
    <property type="entry name" value="Adenine nucleotide alpha hydrolases-like"/>
    <property type="match status" value="1"/>
</dbReference>
<evidence type="ECO:0000313" key="4">
    <source>
        <dbReference type="Proteomes" id="UP000622166"/>
    </source>
</evidence>
<evidence type="ECO:0000313" key="3">
    <source>
        <dbReference type="EMBL" id="GGZ19981.1"/>
    </source>
</evidence>
<keyword evidence="4" id="KW-1185">Reference proteome</keyword>